<dbReference type="Proteomes" id="UP001218218">
    <property type="component" value="Unassembled WGS sequence"/>
</dbReference>
<name>A0AAD7F556_9AGAR</name>
<evidence type="ECO:0000313" key="3">
    <source>
        <dbReference type="Proteomes" id="UP001218218"/>
    </source>
</evidence>
<proteinExistence type="predicted"/>
<reference evidence="2" key="1">
    <citation type="submission" date="2023-03" db="EMBL/GenBank/DDBJ databases">
        <title>Massive genome expansion in bonnet fungi (Mycena s.s.) driven by repeated elements and novel gene families across ecological guilds.</title>
        <authorList>
            <consortium name="Lawrence Berkeley National Laboratory"/>
            <person name="Harder C.B."/>
            <person name="Miyauchi S."/>
            <person name="Viragh M."/>
            <person name="Kuo A."/>
            <person name="Thoen E."/>
            <person name="Andreopoulos B."/>
            <person name="Lu D."/>
            <person name="Skrede I."/>
            <person name="Drula E."/>
            <person name="Henrissat B."/>
            <person name="Morin E."/>
            <person name="Kohler A."/>
            <person name="Barry K."/>
            <person name="LaButti K."/>
            <person name="Morin E."/>
            <person name="Salamov A."/>
            <person name="Lipzen A."/>
            <person name="Mereny Z."/>
            <person name="Hegedus B."/>
            <person name="Baldrian P."/>
            <person name="Stursova M."/>
            <person name="Weitz H."/>
            <person name="Taylor A."/>
            <person name="Grigoriev I.V."/>
            <person name="Nagy L.G."/>
            <person name="Martin F."/>
            <person name="Kauserud H."/>
        </authorList>
    </citation>
    <scope>NUCLEOTIDE SEQUENCE</scope>
    <source>
        <strain evidence="2">CBHHK002</strain>
    </source>
</reference>
<gene>
    <name evidence="2" type="ORF">DFH08DRAFT_929244</name>
</gene>
<evidence type="ECO:0000313" key="2">
    <source>
        <dbReference type="EMBL" id="KAJ7366320.1"/>
    </source>
</evidence>
<protein>
    <submittedName>
        <fullName evidence="2">Uncharacterized protein</fullName>
    </submittedName>
</protein>
<sequence length="102" mass="11304">MSSDADGEERPRNPAPKTKKGTGHVICVDRERDVVSPHVLSDPRRCRIFAKAREGSRVTIVLNMNCTYQQKTKSILELALTMNVEKKAHPVYGKSPSRGISG</sequence>
<accession>A0AAD7F556</accession>
<comment type="caution">
    <text evidence="2">The sequence shown here is derived from an EMBL/GenBank/DDBJ whole genome shotgun (WGS) entry which is preliminary data.</text>
</comment>
<organism evidence="2 3">
    <name type="scientific">Mycena albidolilacea</name>
    <dbReference type="NCBI Taxonomy" id="1033008"/>
    <lineage>
        <taxon>Eukaryota</taxon>
        <taxon>Fungi</taxon>
        <taxon>Dikarya</taxon>
        <taxon>Basidiomycota</taxon>
        <taxon>Agaricomycotina</taxon>
        <taxon>Agaricomycetes</taxon>
        <taxon>Agaricomycetidae</taxon>
        <taxon>Agaricales</taxon>
        <taxon>Marasmiineae</taxon>
        <taxon>Mycenaceae</taxon>
        <taxon>Mycena</taxon>
    </lineage>
</organism>
<keyword evidence="3" id="KW-1185">Reference proteome</keyword>
<dbReference type="AlphaFoldDB" id="A0AAD7F556"/>
<feature type="region of interest" description="Disordered" evidence="1">
    <location>
        <begin position="1"/>
        <end position="24"/>
    </location>
</feature>
<dbReference type="EMBL" id="JARIHO010000002">
    <property type="protein sequence ID" value="KAJ7366320.1"/>
    <property type="molecule type" value="Genomic_DNA"/>
</dbReference>
<evidence type="ECO:0000256" key="1">
    <source>
        <dbReference type="SAM" id="MobiDB-lite"/>
    </source>
</evidence>